<dbReference type="AlphaFoldDB" id="A0A016T9S8"/>
<sequence length="194" mass="22041">MYTWRVCSFGEQCPRWMKNTALLIKGFIPYKKDGGAHHRCRNIMAAINVSFPAVILVLSVGMVLSAPPAIGGDIQRLPDCKDLGDTALKSNIRTRVATEVVVAKKEDMKYDCNLEGFASLFLTNRRLFEVYTANVLIVQTEFEEKKADNDKVRNFIRKAVESWKPFYDEMGPKSTFGCNYQLKGNKHKIACLYM</sequence>
<evidence type="ECO:0000313" key="3">
    <source>
        <dbReference type="Proteomes" id="UP000024635"/>
    </source>
</evidence>
<keyword evidence="1" id="KW-0812">Transmembrane</keyword>
<comment type="caution">
    <text evidence="2">The sequence shown here is derived from an EMBL/GenBank/DDBJ whole genome shotgun (WGS) entry which is preliminary data.</text>
</comment>
<dbReference type="Proteomes" id="UP000024635">
    <property type="component" value="Unassembled WGS sequence"/>
</dbReference>
<keyword evidence="1" id="KW-1133">Transmembrane helix</keyword>
<feature type="transmembrane region" description="Helical" evidence="1">
    <location>
        <begin position="45"/>
        <end position="66"/>
    </location>
</feature>
<dbReference type="Pfam" id="PF17641">
    <property type="entry name" value="ASPRs"/>
    <property type="match status" value="1"/>
</dbReference>
<dbReference type="EMBL" id="JARK01001456">
    <property type="protein sequence ID" value="EYB99718.1"/>
    <property type="molecule type" value="Genomic_DNA"/>
</dbReference>
<protein>
    <submittedName>
        <fullName evidence="2">Uncharacterized protein</fullName>
    </submittedName>
</protein>
<keyword evidence="1" id="KW-0472">Membrane</keyword>
<dbReference type="InterPro" id="IPR035109">
    <property type="entry name" value="ASPR"/>
</dbReference>
<accession>A0A016T9S8</accession>
<reference evidence="3" key="1">
    <citation type="journal article" date="2015" name="Nat. Genet.">
        <title>The genome and transcriptome of the zoonotic hookworm Ancylostoma ceylanicum identify infection-specific gene families.</title>
        <authorList>
            <person name="Schwarz E.M."/>
            <person name="Hu Y."/>
            <person name="Antoshechkin I."/>
            <person name="Miller M.M."/>
            <person name="Sternberg P.W."/>
            <person name="Aroian R.V."/>
        </authorList>
    </citation>
    <scope>NUCLEOTIDE SEQUENCE</scope>
    <source>
        <strain evidence="3">HY135</strain>
    </source>
</reference>
<dbReference type="OrthoDB" id="5885841at2759"/>
<gene>
    <name evidence="2" type="primary">Acey_s0120.g903</name>
    <name evidence="2" type="synonym">ASPR-s0120.g903</name>
    <name evidence="2" type="ORF">Y032_0120g903</name>
</gene>
<evidence type="ECO:0000313" key="2">
    <source>
        <dbReference type="EMBL" id="EYB99718.1"/>
    </source>
</evidence>
<organism evidence="2 3">
    <name type="scientific">Ancylostoma ceylanicum</name>
    <dbReference type="NCBI Taxonomy" id="53326"/>
    <lineage>
        <taxon>Eukaryota</taxon>
        <taxon>Metazoa</taxon>
        <taxon>Ecdysozoa</taxon>
        <taxon>Nematoda</taxon>
        <taxon>Chromadorea</taxon>
        <taxon>Rhabditida</taxon>
        <taxon>Rhabditina</taxon>
        <taxon>Rhabditomorpha</taxon>
        <taxon>Strongyloidea</taxon>
        <taxon>Ancylostomatidae</taxon>
        <taxon>Ancylostomatinae</taxon>
        <taxon>Ancylostoma</taxon>
    </lineage>
</organism>
<keyword evidence="3" id="KW-1185">Reference proteome</keyword>
<evidence type="ECO:0000256" key="1">
    <source>
        <dbReference type="SAM" id="Phobius"/>
    </source>
</evidence>
<proteinExistence type="predicted"/>
<name>A0A016T9S8_9BILA</name>